<protein>
    <recommendedName>
        <fullName evidence="6">Glycosyltransferase WbuB</fullName>
    </recommendedName>
</protein>
<dbReference type="EMBL" id="NDYC01000018">
    <property type="protein sequence ID" value="OXZ27984.1"/>
    <property type="molecule type" value="Genomic_DNA"/>
</dbReference>
<evidence type="ECO:0000259" key="3">
    <source>
        <dbReference type="Pfam" id="PF13439"/>
    </source>
</evidence>
<dbReference type="SUPFAM" id="SSF53756">
    <property type="entry name" value="UDP-Glycosyltransferase/glycogen phosphorylase"/>
    <property type="match status" value="1"/>
</dbReference>
<dbReference type="AlphaFoldDB" id="A0A233V6H7"/>
<dbReference type="Pfam" id="PF00534">
    <property type="entry name" value="Glycos_transf_1"/>
    <property type="match status" value="1"/>
</dbReference>
<dbReference type="RefSeq" id="WP_094205513.1">
    <property type="nucleotide sequence ID" value="NZ_JAWGQT010000010.1"/>
</dbReference>
<name>A0A233V6H7_FINMA</name>
<proteinExistence type="predicted"/>
<dbReference type="GO" id="GO:0016757">
    <property type="term" value="F:glycosyltransferase activity"/>
    <property type="evidence" value="ECO:0007669"/>
    <property type="project" value="InterPro"/>
</dbReference>
<dbReference type="Proteomes" id="UP000215413">
    <property type="component" value="Unassembled WGS sequence"/>
</dbReference>
<dbReference type="PANTHER" id="PTHR46401">
    <property type="entry name" value="GLYCOSYLTRANSFERASE WBBK-RELATED"/>
    <property type="match status" value="1"/>
</dbReference>
<reference evidence="5" key="1">
    <citation type="submission" date="2017-04" db="EMBL/GenBank/DDBJ databases">
        <title>Finegoldia magna isolated from orthopedic joint implant-associated infections.</title>
        <authorList>
            <person name="Bjorklund S."/>
            <person name="Bruggemann H."/>
            <person name="Jensen A."/>
            <person name="Hellmark B."/>
            <person name="Soderquist B."/>
        </authorList>
    </citation>
    <scope>NUCLEOTIDE SEQUENCE [LARGE SCALE GENOMIC DNA]</scope>
    <source>
        <strain evidence="5">CCUG 54800</strain>
    </source>
</reference>
<sequence>MNIWIINHYIDVPGKGRYLRHYNFAKELQKRGHNVTLFTASTTHGTDLNVINDEKKYKEEIIDSLKFVYIKAKNYTGNGKDRVINMIQFYKNLLSVSKRYSGADVVYCSAPHSLTWLASRKIAKNNNAKLICETRDLWPETFIEMGKFSKNHPVAKILYAIEKSVYKSSDALIFTMEGGKDYLKSRGINRDNVFHINNGVVLEDFNESIKKYHLEDVDLDDKNIFKVVYTGALGRANQVDTLIDAMNKLSDYEDIKLIVYGKGEFEASLIKKVRENSQKNVVFKGSVDKRYVPSIVTRSDLNVITGQDINLYKYGMSFNKLFEYLAANKPILSNLKCNYDIIEKFNCGKTVKSGSADALKEGILYFYNLKDIDYKQFCENSKEAAANYDYKILTDKLEHIFKTLNGGF</sequence>
<dbReference type="GO" id="GO:0009103">
    <property type="term" value="P:lipopolysaccharide biosynthetic process"/>
    <property type="evidence" value="ECO:0007669"/>
    <property type="project" value="TreeGrafter"/>
</dbReference>
<evidence type="ECO:0000259" key="2">
    <source>
        <dbReference type="Pfam" id="PF00534"/>
    </source>
</evidence>
<feature type="domain" description="Glycosyltransferase subfamily 4-like N-terminal" evidence="3">
    <location>
        <begin position="22"/>
        <end position="203"/>
    </location>
</feature>
<evidence type="ECO:0000256" key="1">
    <source>
        <dbReference type="ARBA" id="ARBA00022679"/>
    </source>
</evidence>
<comment type="caution">
    <text evidence="4">The sequence shown here is derived from an EMBL/GenBank/DDBJ whole genome shotgun (WGS) entry which is preliminary data.</text>
</comment>
<dbReference type="InterPro" id="IPR028098">
    <property type="entry name" value="Glyco_trans_4-like_N"/>
</dbReference>
<evidence type="ECO:0000313" key="5">
    <source>
        <dbReference type="Proteomes" id="UP000215413"/>
    </source>
</evidence>
<feature type="domain" description="Glycosyl transferase family 1" evidence="2">
    <location>
        <begin position="225"/>
        <end position="383"/>
    </location>
</feature>
<dbReference type="PANTHER" id="PTHR46401:SF2">
    <property type="entry name" value="GLYCOSYLTRANSFERASE WBBK-RELATED"/>
    <property type="match status" value="1"/>
</dbReference>
<organism evidence="4 5">
    <name type="scientific">Finegoldia magna</name>
    <name type="common">Peptostreptococcus magnus</name>
    <dbReference type="NCBI Taxonomy" id="1260"/>
    <lineage>
        <taxon>Bacteria</taxon>
        <taxon>Bacillati</taxon>
        <taxon>Bacillota</taxon>
        <taxon>Tissierellia</taxon>
        <taxon>Tissierellales</taxon>
        <taxon>Peptoniphilaceae</taxon>
        <taxon>Finegoldia</taxon>
    </lineage>
</organism>
<keyword evidence="1" id="KW-0808">Transferase</keyword>
<dbReference type="Pfam" id="PF13439">
    <property type="entry name" value="Glyco_transf_4"/>
    <property type="match status" value="1"/>
</dbReference>
<gene>
    <name evidence="4" type="ORF">B9N49_03350</name>
</gene>
<dbReference type="InterPro" id="IPR001296">
    <property type="entry name" value="Glyco_trans_1"/>
</dbReference>
<dbReference type="CDD" id="cd03794">
    <property type="entry name" value="GT4_WbuB-like"/>
    <property type="match status" value="1"/>
</dbReference>
<dbReference type="Gene3D" id="3.40.50.2000">
    <property type="entry name" value="Glycogen Phosphorylase B"/>
    <property type="match status" value="2"/>
</dbReference>
<accession>A0A233V6H7</accession>
<evidence type="ECO:0000313" key="4">
    <source>
        <dbReference type="EMBL" id="OXZ27984.1"/>
    </source>
</evidence>
<evidence type="ECO:0008006" key="6">
    <source>
        <dbReference type="Google" id="ProtNLM"/>
    </source>
</evidence>